<keyword evidence="3 5" id="KW-0288">FMN</keyword>
<keyword evidence="9" id="KW-1185">Reference proteome</keyword>
<dbReference type="GO" id="GO:0004733">
    <property type="term" value="F:pyridoxamine phosphate oxidase activity"/>
    <property type="evidence" value="ECO:0007669"/>
    <property type="project" value="UniProtKB-EC"/>
</dbReference>
<feature type="binding site" evidence="5">
    <location>
        <begin position="193"/>
        <end position="195"/>
    </location>
    <ligand>
        <name>substrate</name>
    </ligand>
</feature>
<feature type="binding site" evidence="5">
    <location>
        <begin position="78"/>
        <end position="79"/>
    </location>
    <ligand>
        <name>FMN</name>
        <dbReference type="ChEBI" id="CHEBI:58210"/>
    </ligand>
</feature>
<feature type="binding site" evidence="5">
    <location>
        <position position="85"/>
    </location>
    <ligand>
        <name>FMN</name>
        <dbReference type="ChEBI" id="CHEBI:58210"/>
    </ligand>
</feature>
<feature type="binding site" evidence="5">
    <location>
        <position position="125"/>
    </location>
    <ligand>
        <name>substrate</name>
    </ligand>
</feature>
<dbReference type="Pfam" id="PF10590">
    <property type="entry name" value="PNP_phzG_C"/>
    <property type="match status" value="1"/>
</dbReference>
<comment type="function">
    <text evidence="5">Catalyzes the oxidation of either pyridoxine 5'-phosphate (PNP) or pyridoxamine 5'-phosphate (PMP) into pyridoxal 5'-phosphate (PLP).</text>
</comment>
<feature type="binding site" evidence="5">
    <location>
        <position position="68"/>
    </location>
    <ligand>
        <name>substrate</name>
    </ligand>
</feature>
<evidence type="ECO:0000313" key="8">
    <source>
        <dbReference type="EMBL" id="MCM8569900.1"/>
    </source>
</evidence>
<accession>A0ABT0Z2E5</accession>
<evidence type="ECO:0000313" key="9">
    <source>
        <dbReference type="Proteomes" id="UP001155077"/>
    </source>
</evidence>
<feature type="binding site" evidence="5">
    <location>
        <position position="129"/>
    </location>
    <ligand>
        <name>substrate</name>
    </ligand>
</feature>
<dbReference type="Pfam" id="PF01243">
    <property type="entry name" value="PNPOx_N"/>
    <property type="match status" value="1"/>
</dbReference>
<evidence type="ECO:0000259" key="7">
    <source>
        <dbReference type="Pfam" id="PF10590"/>
    </source>
</evidence>
<comment type="caution">
    <text evidence="5">Lacks conserved residue(s) required for the propagation of feature annotation.</text>
</comment>
<comment type="catalytic activity">
    <reaction evidence="5">
        <text>pyridoxamine 5'-phosphate + O2 + H2O = pyridoxal 5'-phosphate + H2O2 + NH4(+)</text>
        <dbReference type="Rhea" id="RHEA:15817"/>
        <dbReference type="ChEBI" id="CHEBI:15377"/>
        <dbReference type="ChEBI" id="CHEBI:15379"/>
        <dbReference type="ChEBI" id="CHEBI:16240"/>
        <dbReference type="ChEBI" id="CHEBI:28938"/>
        <dbReference type="ChEBI" id="CHEBI:58451"/>
        <dbReference type="ChEBI" id="CHEBI:597326"/>
        <dbReference type="EC" id="1.4.3.5"/>
    </reaction>
</comment>
<feature type="binding site" evidence="5">
    <location>
        <position position="107"/>
    </location>
    <ligand>
        <name>FMN</name>
        <dbReference type="ChEBI" id="CHEBI:58210"/>
    </ligand>
</feature>
<proteinExistence type="inferred from homology"/>
<dbReference type="NCBIfam" id="TIGR00558">
    <property type="entry name" value="pdxH"/>
    <property type="match status" value="1"/>
</dbReference>
<feature type="domain" description="Pyridoxine 5'-phosphate oxidase dimerisation C-terminal" evidence="7">
    <location>
        <begin position="174"/>
        <end position="214"/>
    </location>
</feature>
<feature type="domain" description="Pyridoxamine 5'-phosphate oxidase N-terminal" evidence="6">
    <location>
        <begin position="43"/>
        <end position="159"/>
    </location>
</feature>
<organism evidence="8 9">
    <name type="scientific">Gramella jeungdoensis</name>
    <dbReference type="NCBI Taxonomy" id="708091"/>
    <lineage>
        <taxon>Bacteria</taxon>
        <taxon>Pseudomonadati</taxon>
        <taxon>Bacteroidota</taxon>
        <taxon>Flavobacteriia</taxon>
        <taxon>Flavobacteriales</taxon>
        <taxon>Flavobacteriaceae</taxon>
        <taxon>Christiangramia</taxon>
    </lineage>
</organism>
<dbReference type="InterPro" id="IPR019740">
    <property type="entry name" value="Pyridox_Oxase_CS"/>
</dbReference>
<dbReference type="RefSeq" id="WP_252113475.1">
    <property type="nucleotide sequence ID" value="NZ_JAMSCK010000004.1"/>
</dbReference>
<dbReference type="NCBIfam" id="NF004231">
    <property type="entry name" value="PRK05679.1"/>
    <property type="match status" value="1"/>
</dbReference>
<comment type="pathway">
    <text evidence="5">Cofactor metabolism; pyridoxal 5'-phosphate salvage; pyridoxal 5'-phosphate from pyridoxine 5'-phosphate: step 1/1.</text>
</comment>
<dbReference type="HAMAP" id="MF_01629">
    <property type="entry name" value="PdxH"/>
    <property type="match status" value="1"/>
</dbReference>
<gene>
    <name evidence="5 8" type="primary">pdxH</name>
    <name evidence="8" type="ORF">NE848_10950</name>
</gene>
<comment type="cofactor">
    <cofactor evidence="5">
        <name>FMN</name>
        <dbReference type="ChEBI" id="CHEBI:58210"/>
    </cofactor>
    <text evidence="5">Binds 1 FMN per subunit.</text>
</comment>
<dbReference type="InterPro" id="IPR000659">
    <property type="entry name" value="Pyridox_Oxase"/>
</dbReference>
<feature type="binding site" evidence="5">
    <location>
        <position position="133"/>
    </location>
    <ligand>
        <name>substrate</name>
    </ligand>
</feature>
<feature type="binding site" evidence="5">
    <location>
        <position position="187"/>
    </location>
    <ligand>
        <name>FMN</name>
        <dbReference type="ChEBI" id="CHEBI:58210"/>
    </ligand>
</feature>
<dbReference type="Gene3D" id="2.30.110.10">
    <property type="entry name" value="Electron Transport, Fmn-binding Protein, Chain A"/>
    <property type="match status" value="1"/>
</dbReference>
<keyword evidence="5" id="KW-0664">Pyridoxine biosynthesis</keyword>
<keyword evidence="2 5" id="KW-0285">Flavoprotein</keyword>
<dbReference type="PANTHER" id="PTHR10851">
    <property type="entry name" value="PYRIDOXINE-5-PHOSPHATE OXIDASE"/>
    <property type="match status" value="1"/>
</dbReference>
<comment type="similarity">
    <text evidence="1 5">Belongs to the pyridoxamine 5'-phosphate oxidase family.</text>
</comment>
<keyword evidence="4 5" id="KW-0560">Oxidoreductase</keyword>
<dbReference type="EMBL" id="JAMSCK010000004">
    <property type="protein sequence ID" value="MCM8569900.1"/>
    <property type="molecule type" value="Genomic_DNA"/>
</dbReference>
<feature type="binding site" evidence="5">
    <location>
        <position position="197"/>
    </location>
    <ligand>
        <name>FMN</name>
        <dbReference type="ChEBI" id="CHEBI:58210"/>
    </ligand>
</feature>
<dbReference type="PANTHER" id="PTHR10851:SF0">
    <property type="entry name" value="PYRIDOXINE-5'-PHOSPHATE OXIDASE"/>
    <property type="match status" value="1"/>
</dbReference>
<dbReference type="PIRSF" id="PIRSF000190">
    <property type="entry name" value="Pyd_amn-ph_oxd"/>
    <property type="match status" value="1"/>
</dbReference>
<protein>
    <recommendedName>
        <fullName evidence="5">Pyridoxine/pyridoxamine 5'-phosphate oxidase</fullName>
        <ecNumber evidence="5">1.4.3.5</ecNumber>
    </recommendedName>
    <alternativeName>
        <fullName evidence="5">PNP/PMP oxidase</fullName>
        <shortName evidence="5">PNPOx</shortName>
    </alternativeName>
    <alternativeName>
        <fullName evidence="5">Pyridoxal 5'-phosphate synthase</fullName>
    </alternativeName>
</protein>
<dbReference type="InterPro" id="IPR019576">
    <property type="entry name" value="Pyridoxamine_oxidase_dimer_C"/>
</dbReference>
<dbReference type="SUPFAM" id="SSF50475">
    <property type="entry name" value="FMN-binding split barrel"/>
    <property type="match status" value="1"/>
</dbReference>
<feature type="binding site" evidence="5">
    <location>
        <begin position="142"/>
        <end position="143"/>
    </location>
    <ligand>
        <name>FMN</name>
        <dbReference type="ChEBI" id="CHEBI:58210"/>
    </ligand>
</feature>
<reference evidence="8" key="1">
    <citation type="submission" date="2022-06" db="EMBL/GenBank/DDBJ databases">
        <title>Gramella sediminis sp. nov., isolated from deep-sea sediment of the Indian Ocean.</title>
        <authorList>
            <person name="Yang L."/>
        </authorList>
    </citation>
    <scope>NUCLEOTIDE SEQUENCE</scope>
    <source>
        <strain evidence="8">HMD3159</strain>
    </source>
</reference>
<dbReference type="InterPro" id="IPR012349">
    <property type="entry name" value="Split_barrel_FMN-bd"/>
</dbReference>
<dbReference type="InterPro" id="IPR011576">
    <property type="entry name" value="Pyridox_Oxase_N"/>
</dbReference>
<evidence type="ECO:0000256" key="4">
    <source>
        <dbReference type="ARBA" id="ARBA00023002"/>
    </source>
</evidence>
<feature type="binding site" evidence="5">
    <location>
        <begin position="63"/>
        <end position="68"/>
    </location>
    <ligand>
        <name>FMN</name>
        <dbReference type="ChEBI" id="CHEBI:58210"/>
    </ligand>
</feature>
<dbReference type="PROSITE" id="PS01064">
    <property type="entry name" value="PYRIDOX_OXIDASE"/>
    <property type="match status" value="1"/>
</dbReference>
<comment type="catalytic activity">
    <reaction evidence="5">
        <text>pyridoxine 5'-phosphate + O2 = pyridoxal 5'-phosphate + H2O2</text>
        <dbReference type="Rhea" id="RHEA:15149"/>
        <dbReference type="ChEBI" id="CHEBI:15379"/>
        <dbReference type="ChEBI" id="CHEBI:16240"/>
        <dbReference type="ChEBI" id="CHEBI:58589"/>
        <dbReference type="ChEBI" id="CHEBI:597326"/>
        <dbReference type="EC" id="1.4.3.5"/>
    </reaction>
</comment>
<name>A0ABT0Z2E5_9FLAO</name>
<comment type="pathway">
    <text evidence="5">Cofactor metabolism; pyridoxal 5'-phosphate salvage; pyridoxal 5'-phosphate from pyridoxamine 5'-phosphate: step 1/1.</text>
</comment>
<dbReference type="Proteomes" id="UP001155077">
    <property type="component" value="Unassembled WGS sequence"/>
</dbReference>
<dbReference type="EC" id="1.4.3.5" evidence="5"/>
<evidence type="ECO:0000256" key="3">
    <source>
        <dbReference type="ARBA" id="ARBA00022643"/>
    </source>
</evidence>
<evidence type="ECO:0000256" key="1">
    <source>
        <dbReference type="ARBA" id="ARBA00007301"/>
    </source>
</evidence>
<sequence length="214" mass="25004">MQKDLTHYRRSYEKGSLLETDIPKEPLELFQAWFKLADESSSVEEANAMSISTTGKNMMPKTRIVLLKSYNRDGFVFFTNYESDKGKDIAENPRCCLSFFWPALEKQVIIQGEVTKISKDESDEYFHSRPIGSQLGAHASNQSRVIPSREFLEDKLMEMEKEYKNKEIPLPSYWGGYLVKPLNFEFWQGRSNRLHDRILYSLEGDNWKIERLAP</sequence>
<evidence type="ECO:0000259" key="6">
    <source>
        <dbReference type="Pfam" id="PF01243"/>
    </source>
</evidence>
<evidence type="ECO:0000256" key="2">
    <source>
        <dbReference type="ARBA" id="ARBA00022630"/>
    </source>
</evidence>
<comment type="caution">
    <text evidence="8">The sequence shown here is derived from an EMBL/GenBank/DDBJ whole genome shotgun (WGS) entry which is preliminary data.</text>
</comment>
<evidence type="ECO:0000256" key="5">
    <source>
        <dbReference type="HAMAP-Rule" id="MF_01629"/>
    </source>
</evidence>
<comment type="subunit">
    <text evidence="5">Homodimer.</text>
</comment>